<feature type="compositionally biased region" description="Basic and acidic residues" evidence="1">
    <location>
        <begin position="72"/>
        <end position="81"/>
    </location>
</feature>
<accession>A0ABQ3T350</accession>
<sequence>MLCGNAAGLTAVHRCLDHGHPESEGQLRNREMNVSTPIRRWLWGSWAALVLVGGATTLYLEEPAADPAGPYRWERSSEPPRDPTPCPSTGSATRGNLHGCSSWQRG</sequence>
<comment type="caution">
    <text evidence="2">The sequence shown here is derived from an EMBL/GenBank/DDBJ whole genome shotgun (WGS) entry which is preliminary data.</text>
</comment>
<protein>
    <submittedName>
        <fullName evidence="2">Uncharacterized protein</fullName>
    </submittedName>
</protein>
<organism evidence="2 3">
    <name type="scientific">Streptomyces spororaveus</name>
    <dbReference type="NCBI Taxonomy" id="284039"/>
    <lineage>
        <taxon>Bacteria</taxon>
        <taxon>Bacillati</taxon>
        <taxon>Actinomycetota</taxon>
        <taxon>Actinomycetes</taxon>
        <taxon>Kitasatosporales</taxon>
        <taxon>Streptomycetaceae</taxon>
        <taxon>Streptomyces</taxon>
    </lineage>
</organism>
<evidence type="ECO:0000256" key="1">
    <source>
        <dbReference type="SAM" id="MobiDB-lite"/>
    </source>
</evidence>
<evidence type="ECO:0000313" key="2">
    <source>
        <dbReference type="EMBL" id="GHI74817.1"/>
    </source>
</evidence>
<reference evidence="3" key="1">
    <citation type="submission" date="2023-07" db="EMBL/GenBank/DDBJ databases">
        <title>Whole genome shotgun sequence of Streptomyces spororaveus NBRC 15456.</title>
        <authorList>
            <person name="Komaki H."/>
            <person name="Tamura T."/>
        </authorList>
    </citation>
    <scope>NUCLEOTIDE SEQUENCE [LARGE SCALE GENOMIC DNA]</scope>
    <source>
        <strain evidence="3">NBRC 15456</strain>
    </source>
</reference>
<gene>
    <name evidence="2" type="ORF">Sspor_03780</name>
</gene>
<proteinExistence type="predicted"/>
<dbReference type="EMBL" id="BNED01000003">
    <property type="protein sequence ID" value="GHI74817.1"/>
    <property type="molecule type" value="Genomic_DNA"/>
</dbReference>
<evidence type="ECO:0000313" key="3">
    <source>
        <dbReference type="Proteomes" id="UP000608522"/>
    </source>
</evidence>
<feature type="region of interest" description="Disordered" evidence="1">
    <location>
        <begin position="66"/>
        <end position="106"/>
    </location>
</feature>
<dbReference type="Proteomes" id="UP000608522">
    <property type="component" value="Unassembled WGS sequence"/>
</dbReference>
<feature type="compositionally biased region" description="Polar residues" evidence="1">
    <location>
        <begin position="87"/>
        <end position="106"/>
    </location>
</feature>
<keyword evidence="3" id="KW-1185">Reference proteome</keyword>
<name>A0ABQ3T350_9ACTN</name>